<comment type="caution">
    <text evidence="2">The sequence shown here is derived from an EMBL/GenBank/DDBJ whole genome shotgun (WGS) entry which is preliminary data.</text>
</comment>
<reference evidence="2 3" key="1">
    <citation type="submission" date="2019-08" db="EMBL/GenBank/DDBJ databases">
        <title>In-depth cultivation of the pig gut microbiome towards novel bacterial diversity and tailored functional studies.</title>
        <authorList>
            <person name="Wylensek D."/>
            <person name="Hitch T.C.A."/>
            <person name="Clavel T."/>
        </authorList>
    </citation>
    <scope>NUCLEOTIDE SEQUENCE [LARGE SCALE GENOMIC DNA]</scope>
    <source>
        <strain evidence="2 3">LKV-178-WT-2C</strain>
    </source>
</reference>
<dbReference type="EMBL" id="VUNF01000001">
    <property type="protein sequence ID" value="MST76324.1"/>
    <property type="molecule type" value="Genomic_DNA"/>
</dbReference>
<sequence length="305" mass="35610">MAYAQRNVKEFGIKDEFFKKALVRPFDSKFTYFTNKSKGFIAFPVYDTMRHLAHQDQSKNLGLIIGKSGNVVGDMPWNLCFVTNTIVDLNIFYRGGGYVYPLYVDTSKAVNQGDSSTQELGDEKETIISNLNGDIIKKLSDCLRVEPSPEDLLDYIYAILHSSNYREKFKEQLKYQFPRIPYPQNEEEFKKLASLGNHLRHLHLMDNTATWNAKSQFPFKGNGSSIIVKPQWKDDKVYINKENYYDNVPEEVWRYYIGGYQIAEKWLKDRKGTELDFNSIIHYSNILYVLTQTIYLSKEIDKIYI</sequence>
<dbReference type="Proteomes" id="UP000450161">
    <property type="component" value="Unassembled WGS sequence"/>
</dbReference>
<feature type="domain" description="Type ISP restriction-modification enzyme LLaBIII C-terminal specificity" evidence="1">
    <location>
        <begin position="13"/>
        <end position="297"/>
    </location>
</feature>
<proteinExistence type="predicted"/>
<name>A0A6I2TYG1_9BACT</name>
<evidence type="ECO:0000313" key="2">
    <source>
        <dbReference type="EMBL" id="MST76324.1"/>
    </source>
</evidence>
<accession>A0A6I2TYG1</accession>
<evidence type="ECO:0000259" key="1">
    <source>
        <dbReference type="Pfam" id="PF18135"/>
    </source>
</evidence>
<dbReference type="Pfam" id="PF18135">
    <property type="entry name" value="Type_ISP_C"/>
    <property type="match status" value="1"/>
</dbReference>
<dbReference type="AlphaFoldDB" id="A0A6I2TYG1"/>
<evidence type="ECO:0000313" key="3">
    <source>
        <dbReference type="Proteomes" id="UP000450161"/>
    </source>
</evidence>
<dbReference type="InterPro" id="IPR041635">
    <property type="entry name" value="Type_ISP_LLaBIII_C"/>
</dbReference>
<protein>
    <recommendedName>
        <fullName evidence="1">Type ISP restriction-modification enzyme LLaBIII C-terminal specificity domain-containing protein</fullName>
    </recommendedName>
</protein>
<gene>
    <name evidence="2" type="ORF">FYJ72_01135</name>
</gene>
<organism evidence="2 3">
    <name type="scientific">Segatella copri</name>
    <dbReference type="NCBI Taxonomy" id="165179"/>
    <lineage>
        <taxon>Bacteria</taxon>
        <taxon>Pseudomonadati</taxon>
        <taxon>Bacteroidota</taxon>
        <taxon>Bacteroidia</taxon>
        <taxon>Bacteroidales</taxon>
        <taxon>Prevotellaceae</taxon>
        <taxon>Segatella</taxon>
    </lineage>
</organism>